<dbReference type="EMBL" id="AHMZ02000049">
    <property type="protein sequence ID" value="EMN31770.1"/>
    <property type="molecule type" value="Genomic_DNA"/>
</dbReference>
<protein>
    <submittedName>
        <fullName evidence="1">Uncharacterized protein</fullName>
    </submittedName>
</protein>
<name>M6KIT1_LEPIR</name>
<feature type="non-terminal residue" evidence="1">
    <location>
        <position position="1"/>
    </location>
</feature>
<sequence>TMYHLVTNFESYLQATGRLEGLSTQEKGMIFELKKTL</sequence>
<dbReference type="Proteomes" id="UP000012137">
    <property type="component" value="Unassembled WGS sequence"/>
</dbReference>
<evidence type="ECO:0000313" key="2">
    <source>
        <dbReference type="Proteomes" id="UP000012137"/>
    </source>
</evidence>
<organism evidence="1 2">
    <name type="scientific">Leptospira interrogans serovar Pyrogenes str. L0374</name>
    <dbReference type="NCBI Taxonomy" id="1049928"/>
    <lineage>
        <taxon>Bacteria</taxon>
        <taxon>Pseudomonadati</taxon>
        <taxon>Spirochaetota</taxon>
        <taxon>Spirochaetia</taxon>
        <taxon>Leptospirales</taxon>
        <taxon>Leptospiraceae</taxon>
        <taxon>Leptospira</taxon>
    </lineage>
</organism>
<gene>
    <name evidence="1" type="ORF">LEP1GSC083_0044</name>
</gene>
<evidence type="ECO:0000313" key="1">
    <source>
        <dbReference type="EMBL" id="EMN31770.1"/>
    </source>
</evidence>
<reference evidence="1 2" key="1">
    <citation type="submission" date="2013-01" db="EMBL/GenBank/DDBJ databases">
        <authorList>
            <person name="Harkins D.M."/>
            <person name="Durkin A.S."/>
            <person name="Brinkac L.M."/>
            <person name="Haft D.H."/>
            <person name="Selengut J.D."/>
            <person name="Sanka R."/>
            <person name="DePew J."/>
            <person name="Purushe J."/>
            <person name="Peacock S.J."/>
            <person name="Thaipadungpanit J."/>
            <person name="Wuthiekanun V.W."/>
            <person name="Day N.P."/>
            <person name="Vinetz J.M."/>
            <person name="Sutton G.G."/>
            <person name="Nierman W.C."/>
            <person name="Fouts D.E."/>
        </authorList>
    </citation>
    <scope>NUCLEOTIDE SEQUENCE [LARGE SCALE GENOMIC DNA]</scope>
    <source>
        <strain evidence="1 2">L0374</strain>
    </source>
</reference>
<dbReference type="AlphaFoldDB" id="M6KIT1"/>
<comment type="caution">
    <text evidence="1">The sequence shown here is derived from an EMBL/GenBank/DDBJ whole genome shotgun (WGS) entry which is preliminary data.</text>
</comment>
<proteinExistence type="predicted"/>
<accession>M6KIT1</accession>